<feature type="domain" description="DUF1707" evidence="3">
    <location>
        <begin position="13"/>
        <end position="64"/>
    </location>
</feature>
<name>A0A1I2WS99_9ACTN</name>
<protein>
    <recommendedName>
        <fullName evidence="3">DUF1707 domain-containing protein</fullName>
    </recommendedName>
</protein>
<dbReference type="RefSeq" id="WP_175542617.1">
    <property type="nucleotide sequence ID" value="NZ_FOOI01000011.1"/>
</dbReference>
<dbReference type="EMBL" id="FOOI01000011">
    <property type="protein sequence ID" value="SFH03216.1"/>
    <property type="molecule type" value="Genomic_DNA"/>
</dbReference>
<keyword evidence="2" id="KW-0472">Membrane</keyword>
<dbReference type="InterPro" id="IPR012551">
    <property type="entry name" value="DUF1707_SHOCT-like"/>
</dbReference>
<reference evidence="4 7" key="2">
    <citation type="submission" date="2020-07" db="EMBL/GenBank/DDBJ databases">
        <title>Sequencing the genomes of 1000 actinobacteria strains.</title>
        <authorList>
            <person name="Klenk H.-P."/>
        </authorList>
    </citation>
    <scope>NUCLEOTIDE SEQUENCE [LARGE SCALE GENOMIC DNA]</scope>
    <source>
        <strain evidence="4 7">DSM 45117</strain>
    </source>
</reference>
<feature type="transmembrane region" description="Helical" evidence="2">
    <location>
        <begin position="91"/>
        <end position="113"/>
    </location>
</feature>
<gene>
    <name evidence="4" type="ORF">FHR37_003916</name>
    <name evidence="5" type="ORF">SAMN05421678_11137</name>
</gene>
<organism evidence="5 6">
    <name type="scientific">Actinopolymorpha cephalotaxi</name>
    <dbReference type="NCBI Taxonomy" id="504797"/>
    <lineage>
        <taxon>Bacteria</taxon>
        <taxon>Bacillati</taxon>
        <taxon>Actinomycetota</taxon>
        <taxon>Actinomycetes</taxon>
        <taxon>Propionibacteriales</taxon>
        <taxon>Actinopolymorphaceae</taxon>
        <taxon>Actinopolymorpha</taxon>
    </lineage>
</organism>
<evidence type="ECO:0000313" key="6">
    <source>
        <dbReference type="Proteomes" id="UP000199052"/>
    </source>
</evidence>
<feature type="transmembrane region" description="Helical" evidence="2">
    <location>
        <begin position="119"/>
        <end position="139"/>
    </location>
</feature>
<keyword evidence="2" id="KW-0812">Transmembrane</keyword>
<dbReference type="Proteomes" id="UP000199052">
    <property type="component" value="Unassembled WGS sequence"/>
</dbReference>
<feature type="region of interest" description="Disordered" evidence="1">
    <location>
        <begin position="59"/>
        <end position="81"/>
    </location>
</feature>
<evidence type="ECO:0000259" key="3">
    <source>
        <dbReference type="Pfam" id="PF08044"/>
    </source>
</evidence>
<proteinExistence type="predicted"/>
<accession>A0A1I2WS99</accession>
<dbReference type="Pfam" id="PF08044">
    <property type="entry name" value="DUF1707"/>
    <property type="match status" value="1"/>
</dbReference>
<dbReference type="Proteomes" id="UP000533017">
    <property type="component" value="Unassembled WGS sequence"/>
</dbReference>
<dbReference type="EMBL" id="JACBZA010000001">
    <property type="protein sequence ID" value="NYH85065.1"/>
    <property type="molecule type" value="Genomic_DNA"/>
</dbReference>
<evidence type="ECO:0000313" key="4">
    <source>
        <dbReference type="EMBL" id="NYH85065.1"/>
    </source>
</evidence>
<reference evidence="5 6" key="1">
    <citation type="submission" date="2016-10" db="EMBL/GenBank/DDBJ databases">
        <authorList>
            <person name="de Groot N.N."/>
        </authorList>
    </citation>
    <scope>NUCLEOTIDE SEQUENCE [LARGE SCALE GENOMIC DNA]</scope>
    <source>
        <strain evidence="5 6">CPCC 202808</strain>
    </source>
</reference>
<sequence length="149" mass="15676">MSVDNARSIGSRRIGDEERHICADLLADHHAHGRLTQEEFEERLGVALTAPTARELGRVLADLPTSAPDRPLPTSTSVEPAPSPEPLAWSLLLMGGTALVVYLLSVMICMTIPGFGMDAAATLAVVPSLLGVVGGFLVAKGLPTRPKSD</sequence>
<evidence type="ECO:0000256" key="2">
    <source>
        <dbReference type="SAM" id="Phobius"/>
    </source>
</evidence>
<evidence type="ECO:0000313" key="5">
    <source>
        <dbReference type="EMBL" id="SFH03216.1"/>
    </source>
</evidence>
<keyword evidence="7" id="KW-1185">Reference proteome</keyword>
<dbReference type="AlphaFoldDB" id="A0A1I2WS99"/>
<evidence type="ECO:0000256" key="1">
    <source>
        <dbReference type="SAM" id="MobiDB-lite"/>
    </source>
</evidence>
<keyword evidence="2" id="KW-1133">Transmembrane helix</keyword>
<dbReference type="STRING" id="504797.SAMN05421678_11137"/>
<evidence type="ECO:0000313" key="7">
    <source>
        <dbReference type="Proteomes" id="UP000533017"/>
    </source>
</evidence>